<dbReference type="Proteomes" id="UP000700596">
    <property type="component" value="Unassembled WGS sequence"/>
</dbReference>
<gene>
    <name evidence="2" type="ORF">B0J11DRAFT_500837</name>
</gene>
<sequence length="169" mass="19259">MLARTAFSTLLAAALALASPTPNFETRQDGFSVKVTNFKAFHADPYFEGAQSNLTFTVTDTRPEFFAKAECIIPNTYFNLFAISALFDYCGDRKLDISYRYTEQSVLVRRGWQANETTYLRGSATQISNFKEGVNITKFQEGKLLHREEDWVFPLTVQLLVAQEYCTVY</sequence>
<keyword evidence="1" id="KW-0732">Signal</keyword>
<keyword evidence="3" id="KW-1185">Reference proteome</keyword>
<protein>
    <submittedName>
        <fullName evidence="2">Uncharacterized protein</fullName>
    </submittedName>
</protein>
<evidence type="ECO:0000313" key="2">
    <source>
        <dbReference type="EMBL" id="KAH7138630.1"/>
    </source>
</evidence>
<organism evidence="2 3">
    <name type="scientific">Dendryphion nanum</name>
    <dbReference type="NCBI Taxonomy" id="256645"/>
    <lineage>
        <taxon>Eukaryota</taxon>
        <taxon>Fungi</taxon>
        <taxon>Dikarya</taxon>
        <taxon>Ascomycota</taxon>
        <taxon>Pezizomycotina</taxon>
        <taxon>Dothideomycetes</taxon>
        <taxon>Pleosporomycetidae</taxon>
        <taxon>Pleosporales</taxon>
        <taxon>Torulaceae</taxon>
        <taxon>Dendryphion</taxon>
    </lineage>
</organism>
<dbReference type="EMBL" id="JAGMWT010000001">
    <property type="protein sequence ID" value="KAH7138630.1"/>
    <property type="molecule type" value="Genomic_DNA"/>
</dbReference>
<feature type="chain" id="PRO_5040346981" evidence="1">
    <location>
        <begin position="19"/>
        <end position="169"/>
    </location>
</feature>
<feature type="signal peptide" evidence="1">
    <location>
        <begin position="1"/>
        <end position="18"/>
    </location>
</feature>
<evidence type="ECO:0000256" key="1">
    <source>
        <dbReference type="SAM" id="SignalP"/>
    </source>
</evidence>
<comment type="caution">
    <text evidence="2">The sequence shown here is derived from an EMBL/GenBank/DDBJ whole genome shotgun (WGS) entry which is preliminary data.</text>
</comment>
<proteinExistence type="predicted"/>
<evidence type="ECO:0000313" key="3">
    <source>
        <dbReference type="Proteomes" id="UP000700596"/>
    </source>
</evidence>
<accession>A0A9P9EI27</accession>
<dbReference type="AlphaFoldDB" id="A0A9P9EI27"/>
<name>A0A9P9EI27_9PLEO</name>
<reference evidence="2" key="1">
    <citation type="journal article" date="2021" name="Nat. Commun.">
        <title>Genetic determinants of endophytism in the Arabidopsis root mycobiome.</title>
        <authorList>
            <person name="Mesny F."/>
            <person name="Miyauchi S."/>
            <person name="Thiergart T."/>
            <person name="Pickel B."/>
            <person name="Atanasova L."/>
            <person name="Karlsson M."/>
            <person name="Huettel B."/>
            <person name="Barry K.W."/>
            <person name="Haridas S."/>
            <person name="Chen C."/>
            <person name="Bauer D."/>
            <person name="Andreopoulos W."/>
            <person name="Pangilinan J."/>
            <person name="LaButti K."/>
            <person name="Riley R."/>
            <person name="Lipzen A."/>
            <person name="Clum A."/>
            <person name="Drula E."/>
            <person name="Henrissat B."/>
            <person name="Kohler A."/>
            <person name="Grigoriev I.V."/>
            <person name="Martin F.M."/>
            <person name="Hacquard S."/>
        </authorList>
    </citation>
    <scope>NUCLEOTIDE SEQUENCE</scope>
    <source>
        <strain evidence="2">MPI-CAGE-CH-0243</strain>
    </source>
</reference>
<dbReference type="OrthoDB" id="3782277at2759"/>